<gene>
    <name evidence="2" type="ORF">J43TS3_01670</name>
</gene>
<comment type="caution">
    <text evidence="2">The sequence shown here is derived from an EMBL/GenBank/DDBJ whole genome shotgun (WGS) entry which is preliminary data.</text>
</comment>
<protein>
    <recommendedName>
        <fullName evidence="1">Phospholipase C/D domain-containing protein</fullName>
    </recommendedName>
</protein>
<name>A0A920C4C2_9BACI</name>
<dbReference type="AlphaFoldDB" id="A0A920C4C2"/>
<proteinExistence type="predicted"/>
<dbReference type="InterPro" id="IPR029002">
    <property type="entry name" value="PLPC/GPLD1"/>
</dbReference>
<keyword evidence="3" id="KW-1185">Reference proteome</keyword>
<dbReference type="Proteomes" id="UP000676917">
    <property type="component" value="Unassembled WGS sequence"/>
</dbReference>
<evidence type="ECO:0000313" key="3">
    <source>
        <dbReference type="Proteomes" id="UP000676917"/>
    </source>
</evidence>
<evidence type="ECO:0000259" key="1">
    <source>
        <dbReference type="Pfam" id="PF00882"/>
    </source>
</evidence>
<feature type="domain" description="Phospholipase C/D" evidence="1">
    <location>
        <begin position="6"/>
        <end position="85"/>
    </location>
</feature>
<accession>A0A920C4C2</accession>
<dbReference type="Pfam" id="PF00882">
    <property type="entry name" value="Zn_dep_PLPC"/>
    <property type="match status" value="1"/>
</dbReference>
<sequence length="200" mass="23414">MGSRIMHLIVATQIARQSTIMDKHAFLIGGIAPDAVYPKTRSHFYKGNEDDYTTSIDFNAFLEKYPQQSDYILGYYTHLIADYIWVKGFYQGWLKNRMDQDKTLLERYHHDFKVLNGKLLHYYQIDTTILKDFQLTSIHDLEEVKVADVEKFIPYLIEDIHYPQEDLEAALNVFTFQQIIGYVETSIEVGMMRLKEIGIG</sequence>
<evidence type="ECO:0000313" key="2">
    <source>
        <dbReference type="EMBL" id="GIO25556.1"/>
    </source>
</evidence>
<reference evidence="2" key="1">
    <citation type="submission" date="2021-03" db="EMBL/GenBank/DDBJ databases">
        <title>Antimicrobial resistance genes in bacteria isolated from Japanese honey, and their potential for conferring macrolide and lincosamide resistance in the American foulbrood pathogen Paenibacillus larvae.</title>
        <authorList>
            <person name="Okamoto M."/>
            <person name="Kumagai M."/>
            <person name="Kanamori H."/>
            <person name="Takamatsu D."/>
        </authorList>
    </citation>
    <scope>NUCLEOTIDE SEQUENCE</scope>
    <source>
        <strain evidence="2">J43TS3</strain>
    </source>
</reference>
<dbReference type="RefSeq" id="WP_212919099.1">
    <property type="nucleotide sequence ID" value="NZ_BORP01000001.1"/>
</dbReference>
<dbReference type="EMBL" id="BORP01000001">
    <property type="protein sequence ID" value="GIO25556.1"/>
    <property type="molecule type" value="Genomic_DNA"/>
</dbReference>
<organism evidence="2 3">
    <name type="scientific">Ornithinibacillus bavariensis</name>
    <dbReference type="NCBI Taxonomy" id="545502"/>
    <lineage>
        <taxon>Bacteria</taxon>
        <taxon>Bacillati</taxon>
        <taxon>Bacillota</taxon>
        <taxon>Bacilli</taxon>
        <taxon>Bacillales</taxon>
        <taxon>Bacillaceae</taxon>
        <taxon>Ornithinibacillus</taxon>
    </lineage>
</organism>